<dbReference type="InterPro" id="IPR050750">
    <property type="entry name" value="C5-MTase"/>
</dbReference>
<dbReference type="GO" id="GO:0032259">
    <property type="term" value="P:methylation"/>
    <property type="evidence" value="ECO:0007669"/>
    <property type="project" value="UniProtKB-KW"/>
</dbReference>
<dbReference type="PRINTS" id="PR00105">
    <property type="entry name" value="C5METTRFRASE"/>
</dbReference>
<organism evidence="8 9">
    <name type="scientific">Alkalibacillus flavidus</name>
    <dbReference type="NCBI Taxonomy" id="546021"/>
    <lineage>
        <taxon>Bacteria</taxon>
        <taxon>Bacillati</taxon>
        <taxon>Bacillota</taxon>
        <taxon>Bacilli</taxon>
        <taxon>Bacillales</taxon>
        <taxon>Bacillaceae</taxon>
        <taxon>Alkalibacillus</taxon>
    </lineage>
</organism>
<evidence type="ECO:0000313" key="8">
    <source>
        <dbReference type="EMBL" id="MET3684451.1"/>
    </source>
</evidence>
<evidence type="ECO:0000256" key="6">
    <source>
        <dbReference type="RuleBase" id="RU000416"/>
    </source>
</evidence>
<gene>
    <name evidence="8" type="ORF">ABID56_002588</name>
</gene>
<evidence type="ECO:0000313" key="9">
    <source>
        <dbReference type="Proteomes" id="UP001549167"/>
    </source>
</evidence>
<keyword evidence="9" id="KW-1185">Reference proteome</keyword>
<dbReference type="GO" id="GO:0003886">
    <property type="term" value="F:DNA (cytosine-5-)-methyltransferase activity"/>
    <property type="evidence" value="ECO:0007669"/>
    <property type="project" value="UniProtKB-EC"/>
</dbReference>
<dbReference type="PROSITE" id="PS00095">
    <property type="entry name" value="C5_MTASE_2"/>
    <property type="match status" value="1"/>
</dbReference>
<dbReference type="PANTHER" id="PTHR46098">
    <property type="entry name" value="TRNA (CYTOSINE(38)-C(5))-METHYLTRANSFERASE"/>
    <property type="match status" value="1"/>
</dbReference>
<comment type="similarity">
    <text evidence="5 6">Belongs to the class I-like SAM-binding methyltransferase superfamily. C5-methyltransferase family.</text>
</comment>
<dbReference type="PROSITE" id="PS51679">
    <property type="entry name" value="SAM_MT_C5"/>
    <property type="match status" value="1"/>
</dbReference>
<comment type="catalytic activity">
    <reaction evidence="7">
        <text>a 2'-deoxycytidine in DNA + S-adenosyl-L-methionine = a 5-methyl-2'-deoxycytidine in DNA + S-adenosyl-L-homocysteine + H(+)</text>
        <dbReference type="Rhea" id="RHEA:13681"/>
        <dbReference type="Rhea" id="RHEA-COMP:11369"/>
        <dbReference type="Rhea" id="RHEA-COMP:11370"/>
        <dbReference type="ChEBI" id="CHEBI:15378"/>
        <dbReference type="ChEBI" id="CHEBI:57856"/>
        <dbReference type="ChEBI" id="CHEBI:59789"/>
        <dbReference type="ChEBI" id="CHEBI:85452"/>
        <dbReference type="ChEBI" id="CHEBI:85454"/>
        <dbReference type="EC" id="2.1.1.37"/>
    </reaction>
</comment>
<evidence type="ECO:0000256" key="5">
    <source>
        <dbReference type="PROSITE-ProRule" id="PRU01016"/>
    </source>
</evidence>
<dbReference type="EMBL" id="JBEPMX010000020">
    <property type="protein sequence ID" value="MET3684451.1"/>
    <property type="molecule type" value="Genomic_DNA"/>
</dbReference>
<dbReference type="PANTHER" id="PTHR46098:SF1">
    <property type="entry name" value="TRNA (CYTOSINE(38)-C(5))-METHYLTRANSFERASE"/>
    <property type="match status" value="1"/>
</dbReference>
<evidence type="ECO:0000256" key="3">
    <source>
        <dbReference type="ARBA" id="ARBA00022691"/>
    </source>
</evidence>
<dbReference type="InterPro" id="IPR029063">
    <property type="entry name" value="SAM-dependent_MTases_sf"/>
</dbReference>
<evidence type="ECO:0000256" key="2">
    <source>
        <dbReference type="ARBA" id="ARBA00022679"/>
    </source>
</evidence>
<keyword evidence="2 5" id="KW-0808">Transferase</keyword>
<dbReference type="InterPro" id="IPR018117">
    <property type="entry name" value="C5_DNA_meth_AS"/>
</dbReference>
<dbReference type="NCBIfam" id="TIGR00675">
    <property type="entry name" value="dcm"/>
    <property type="match status" value="1"/>
</dbReference>
<evidence type="ECO:0000256" key="1">
    <source>
        <dbReference type="ARBA" id="ARBA00022603"/>
    </source>
</evidence>
<dbReference type="SUPFAM" id="SSF53335">
    <property type="entry name" value="S-adenosyl-L-methionine-dependent methyltransferases"/>
    <property type="match status" value="1"/>
</dbReference>
<reference evidence="8 9" key="1">
    <citation type="submission" date="2024-06" db="EMBL/GenBank/DDBJ databases">
        <title>Genomic Encyclopedia of Type Strains, Phase IV (KMG-IV): sequencing the most valuable type-strain genomes for metagenomic binning, comparative biology and taxonomic classification.</title>
        <authorList>
            <person name="Goeker M."/>
        </authorList>
    </citation>
    <scope>NUCLEOTIDE SEQUENCE [LARGE SCALE GENOMIC DNA]</scope>
    <source>
        <strain evidence="8 9">DSM 23520</strain>
    </source>
</reference>
<protein>
    <recommendedName>
        <fullName evidence="7">Cytosine-specific methyltransferase</fullName>
        <ecNumber evidence="7">2.1.1.37</ecNumber>
    </recommendedName>
</protein>
<feature type="active site" evidence="5">
    <location>
        <position position="80"/>
    </location>
</feature>
<dbReference type="PROSITE" id="PS00094">
    <property type="entry name" value="C5_MTASE_1"/>
    <property type="match status" value="1"/>
</dbReference>
<dbReference type="InterPro" id="IPR031303">
    <property type="entry name" value="C5_meth_CS"/>
</dbReference>
<keyword evidence="4" id="KW-0680">Restriction system</keyword>
<dbReference type="Pfam" id="PF00145">
    <property type="entry name" value="DNA_methylase"/>
    <property type="match status" value="1"/>
</dbReference>
<name>A0ABV2KXZ3_9BACI</name>
<evidence type="ECO:0000256" key="4">
    <source>
        <dbReference type="ARBA" id="ARBA00022747"/>
    </source>
</evidence>
<sequence>MNSKKRNYKFIDLFAGIGGFRLANEMINSHNMECVFSSEIDKYACEVYEHNFGEKPYGDIKEIDSRKLPDFDILTAGFPCQPFSYSGRLEGFDDKISGTLFFDIVRILRSKKPKMFLLENVKGLKSHNKGDTLNTIEKTLRSIGYNIYWTTLDSYDFGVPQYRQRWFCVGFKDDIYFEFPSGNNSGTALRDIVDTNNTDESLKLTKFETDRIDYHFKQLELTDEDRIQHDNSKYDPKTKKGKYGIYSYLKPDKTLRFHIGDKAKTQIQEAYYSSIDSVAPSIIASREPKLWDLKRRLSVEECKKLQGFPDWFEFNVSNGQAIKQLGNAVTVPVVKEIIQQMLYYYEKSIPIPKYNQMKLQV</sequence>
<accession>A0ABV2KXZ3</accession>
<dbReference type="RefSeq" id="WP_354221817.1">
    <property type="nucleotide sequence ID" value="NZ_JBEPMX010000020.1"/>
</dbReference>
<dbReference type="EC" id="2.1.1.37" evidence="7"/>
<evidence type="ECO:0000256" key="7">
    <source>
        <dbReference type="RuleBase" id="RU000417"/>
    </source>
</evidence>
<comment type="caution">
    <text evidence="8">The sequence shown here is derived from an EMBL/GenBank/DDBJ whole genome shotgun (WGS) entry which is preliminary data.</text>
</comment>
<keyword evidence="1 5" id="KW-0489">Methyltransferase</keyword>
<proteinExistence type="inferred from homology"/>
<dbReference type="Gene3D" id="3.90.120.10">
    <property type="entry name" value="DNA Methylase, subunit A, domain 2"/>
    <property type="match status" value="1"/>
</dbReference>
<dbReference type="Proteomes" id="UP001549167">
    <property type="component" value="Unassembled WGS sequence"/>
</dbReference>
<dbReference type="Gene3D" id="3.40.50.150">
    <property type="entry name" value="Vaccinia Virus protein VP39"/>
    <property type="match status" value="1"/>
</dbReference>
<dbReference type="InterPro" id="IPR001525">
    <property type="entry name" value="C5_MeTfrase"/>
</dbReference>
<keyword evidence="3 5" id="KW-0949">S-adenosyl-L-methionine</keyword>
<dbReference type="CDD" id="cd00315">
    <property type="entry name" value="Cyt_C5_DNA_methylase"/>
    <property type="match status" value="1"/>
</dbReference>